<evidence type="ECO:0000313" key="5">
    <source>
        <dbReference type="EMBL" id="CAH9118135.1"/>
    </source>
</evidence>
<accession>A0A9P0ZXY1</accession>
<dbReference type="Proteomes" id="UP001152484">
    <property type="component" value="Unassembled WGS sequence"/>
</dbReference>
<dbReference type="EMBL" id="CAMAPE010000075">
    <property type="protein sequence ID" value="CAH9118135.1"/>
    <property type="molecule type" value="Genomic_DNA"/>
</dbReference>
<sequence>MASGSDCELGAESERFDADVSESESSTTSTSFSCDRQAPSSSLFSTSRGPGRNSPPPAPIMLPEVFGGRHVIIPAMKPHKPETEMSEVELMKDRFAKLLLGEDMSGGRQGVCTALAVSNAITNLAATVFGELWKLEPLAPQKISMWGREMEWLLSVSDSIVELVPSMQESPNGGGAIEVMVPQPRSDLYINLPALKKLDAILIDILDGFRDSEFYYVEQQIETCPRSLSTHRPSIRLEEDGWLLPLPKVPPNGLSDKTRNQLLQCRECTSQIFKAALAINTTVLFLMEVPKVYLESLPKSGKQGLGEILYADITSGQLSSECLLDYLDLSSEYTASEIANRVEAAMHIWRQKHHRKKKQRNPVSKSRWGETMKGLIGNNNNDNKERDKVLSERAEAILRSMKLTLPGLRQTTLDIQKIQYNRDVGQSILESYSRVLESISFNLMARIDDMLYIDDVTRRRAVVEFSRRGCYLQRHASSSSLSYQRKPCMSLRTGKASSLIS</sequence>
<keyword evidence="1 2" id="KW-0344">Guanine-nucleotide releasing factor</keyword>
<comment type="caution">
    <text evidence="5">The sequence shown here is derived from an EMBL/GenBank/DDBJ whole genome shotgun (WGS) entry which is preliminary data.</text>
</comment>
<feature type="domain" description="PRONE" evidence="4">
    <location>
        <begin position="78"/>
        <end position="464"/>
    </location>
</feature>
<evidence type="ECO:0000259" key="4">
    <source>
        <dbReference type="PROSITE" id="PS51334"/>
    </source>
</evidence>
<gene>
    <name evidence="5" type="ORF">CEURO_LOCUS21817</name>
</gene>
<protein>
    <recommendedName>
        <fullName evidence="4">PRONE domain-containing protein</fullName>
    </recommendedName>
</protein>
<dbReference type="PROSITE" id="PS51334">
    <property type="entry name" value="PRONE"/>
    <property type="match status" value="1"/>
</dbReference>
<dbReference type="FunFam" id="1.20.58.2010:FF:000001">
    <property type="entry name" value="Rop guanine nucleotide exchange factor 14"/>
    <property type="match status" value="1"/>
</dbReference>
<evidence type="ECO:0000256" key="3">
    <source>
        <dbReference type="SAM" id="MobiDB-lite"/>
    </source>
</evidence>
<dbReference type="GO" id="GO:0005085">
    <property type="term" value="F:guanyl-nucleotide exchange factor activity"/>
    <property type="evidence" value="ECO:0007669"/>
    <property type="project" value="UniProtKB-UniRule"/>
</dbReference>
<reference evidence="5" key="1">
    <citation type="submission" date="2022-07" db="EMBL/GenBank/DDBJ databases">
        <authorList>
            <person name="Macas J."/>
            <person name="Novak P."/>
            <person name="Neumann P."/>
        </authorList>
    </citation>
    <scope>NUCLEOTIDE SEQUENCE</scope>
</reference>
<proteinExistence type="predicted"/>
<evidence type="ECO:0000256" key="1">
    <source>
        <dbReference type="ARBA" id="ARBA00022658"/>
    </source>
</evidence>
<dbReference type="OrthoDB" id="1053009at2759"/>
<feature type="compositionally biased region" description="Low complexity" evidence="3">
    <location>
        <begin position="23"/>
        <end position="33"/>
    </location>
</feature>
<evidence type="ECO:0000313" key="6">
    <source>
        <dbReference type="Proteomes" id="UP001152484"/>
    </source>
</evidence>
<name>A0A9P0ZXY1_CUSEU</name>
<dbReference type="Gene3D" id="1.20.58.2010">
    <property type="entry name" value="PRONE domain, subdomain 1"/>
    <property type="match status" value="2"/>
</dbReference>
<dbReference type="InterPro" id="IPR005512">
    <property type="entry name" value="PRONE_dom"/>
</dbReference>
<organism evidence="5 6">
    <name type="scientific">Cuscuta europaea</name>
    <name type="common">European dodder</name>
    <dbReference type="NCBI Taxonomy" id="41803"/>
    <lineage>
        <taxon>Eukaryota</taxon>
        <taxon>Viridiplantae</taxon>
        <taxon>Streptophyta</taxon>
        <taxon>Embryophyta</taxon>
        <taxon>Tracheophyta</taxon>
        <taxon>Spermatophyta</taxon>
        <taxon>Magnoliopsida</taxon>
        <taxon>eudicotyledons</taxon>
        <taxon>Gunneridae</taxon>
        <taxon>Pentapetalae</taxon>
        <taxon>asterids</taxon>
        <taxon>lamiids</taxon>
        <taxon>Solanales</taxon>
        <taxon>Convolvulaceae</taxon>
        <taxon>Cuscuteae</taxon>
        <taxon>Cuscuta</taxon>
        <taxon>Cuscuta subgen. Cuscuta</taxon>
    </lineage>
</organism>
<feature type="region of interest" description="Disordered" evidence="3">
    <location>
        <begin position="1"/>
        <end position="60"/>
    </location>
</feature>
<dbReference type="PANTHER" id="PTHR33101:SF50">
    <property type="entry name" value="ROP GUANINE NUCLEOTIDE EXCHANGE FACTOR 1-LIKE"/>
    <property type="match status" value="1"/>
</dbReference>
<dbReference type="InterPro" id="IPR038937">
    <property type="entry name" value="RopGEF"/>
</dbReference>
<evidence type="ECO:0000256" key="2">
    <source>
        <dbReference type="PROSITE-ProRule" id="PRU00663"/>
    </source>
</evidence>
<feature type="compositionally biased region" description="Basic residues" evidence="3">
    <location>
        <begin position="351"/>
        <end position="360"/>
    </location>
</feature>
<feature type="region of interest" description="Disordered" evidence="3">
    <location>
        <begin position="351"/>
        <end position="384"/>
    </location>
</feature>
<dbReference type="FunFam" id="1.20.58.2010:FF:000003">
    <property type="entry name" value="Rop guanine nucleotide exchange factor 14"/>
    <property type="match status" value="1"/>
</dbReference>
<dbReference type="Pfam" id="PF03759">
    <property type="entry name" value="PRONE"/>
    <property type="match status" value="1"/>
</dbReference>
<feature type="compositionally biased region" description="Polar residues" evidence="3">
    <location>
        <begin position="38"/>
        <end position="48"/>
    </location>
</feature>
<dbReference type="PANTHER" id="PTHR33101">
    <property type="entry name" value="ROP GUANINE NUCLEOTIDE EXCHANGE FACTOR 1"/>
    <property type="match status" value="1"/>
</dbReference>
<keyword evidence="6" id="KW-1185">Reference proteome</keyword>
<dbReference type="AlphaFoldDB" id="A0A9P0ZXY1"/>